<proteinExistence type="predicted"/>
<dbReference type="PANTHER" id="PTHR43135:SF3">
    <property type="entry name" value="ALPHA-D-RIBOSE 1-METHYLPHOSPHONATE 5-TRIPHOSPHATE DIPHOSPHATASE"/>
    <property type="match status" value="1"/>
</dbReference>
<keyword evidence="2" id="KW-0378">Hydrolase</keyword>
<dbReference type="InterPro" id="IPR051781">
    <property type="entry name" value="Metallo-dep_Hydrolase"/>
</dbReference>
<evidence type="ECO:0000259" key="1">
    <source>
        <dbReference type="Pfam" id="PF01979"/>
    </source>
</evidence>
<dbReference type="Pfam" id="PF01979">
    <property type="entry name" value="Amidohydro_1"/>
    <property type="match status" value="1"/>
</dbReference>
<dbReference type="EMBL" id="WBJX01000008">
    <property type="protein sequence ID" value="KAB1636112.1"/>
    <property type="molecule type" value="Genomic_DNA"/>
</dbReference>
<dbReference type="SUPFAM" id="SSF51338">
    <property type="entry name" value="Composite domain of metallo-dependent hydrolases"/>
    <property type="match status" value="1"/>
</dbReference>
<protein>
    <submittedName>
        <fullName evidence="2">Amidohydrolase family protein</fullName>
    </submittedName>
</protein>
<feature type="domain" description="Amidohydrolase-related" evidence="1">
    <location>
        <begin position="385"/>
        <end position="474"/>
    </location>
</feature>
<dbReference type="PANTHER" id="PTHR43135">
    <property type="entry name" value="ALPHA-D-RIBOSE 1-METHYLPHOSPHONATE 5-TRIPHOSPHATE DIPHOSPHATASE"/>
    <property type="match status" value="1"/>
</dbReference>
<organism evidence="2 3">
    <name type="scientific">Pseudoclavibacter terrae</name>
    <dbReference type="NCBI Taxonomy" id="1530195"/>
    <lineage>
        <taxon>Bacteria</taxon>
        <taxon>Bacillati</taxon>
        <taxon>Actinomycetota</taxon>
        <taxon>Actinomycetes</taxon>
        <taxon>Micrococcales</taxon>
        <taxon>Microbacteriaceae</taxon>
        <taxon>Pseudoclavibacter</taxon>
    </lineage>
</organism>
<dbReference type="InterPro" id="IPR006680">
    <property type="entry name" value="Amidohydro-rel"/>
</dbReference>
<dbReference type="Gene3D" id="2.30.40.10">
    <property type="entry name" value="Urease, subunit C, domain 1"/>
    <property type="match status" value="2"/>
</dbReference>
<gene>
    <name evidence="2" type="ORF">F8O03_17830</name>
</gene>
<dbReference type="AlphaFoldDB" id="A0A7J5AXE3"/>
<dbReference type="InterPro" id="IPR011059">
    <property type="entry name" value="Metal-dep_hydrolase_composite"/>
</dbReference>
<name>A0A7J5AXE3_9MICO</name>
<accession>A0A7J5AXE3</accession>
<evidence type="ECO:0000313" key="2">
    <source>
        <dbReference type="EMBL" id="KAB1636112.1"/>
    </source>
</evidence>
<dbReference type="InterPro" id="IPR032466">
    <property type="entry name" value="Metal_Hydrolase"/>
</dbReference>
<dbReference type="SUPFAM" id="SSF51556">
    <property type="entry name" value="Metallo-dependent hydrolases"/>
    <property type="match status" value="1"/>
</dbReference>
<sequence>MRRMGYRMATLTNGSAELSRLRKFTPQSGAPWALLNVTVIDGTGGPAFGPTHVVIRDSRILSVTNKHDSFGGLASGDYSAVQPSGVREEHCFDLDGAYVLPGFIDAHAHVGAPDQVETVDYVYKLWLAHGITRVREVGSLGIPFDQMREAAIRSRSGELLAPSIHPYLAFGAESDEPVTSEKTARQWVARARERGAEGVKFFGAAPALFKGALEETRALGMGSACHHSQQSTPRANALMTARWGLGSIEHSYGQAEVMYRDRLLPATPADYNYSDERTRFAEAGKLWTQGAGPSDPAWSDFLDELIALDTTLVPTFTVYSAARDAERARNRDWVADYVSPQLARFFTPCDHRHGSFFGNWGTEEEVAWKGNYKVWMQFVRDFSLRGGRVCIGSDPGFIHSHYGFSFVDELELMREAGMQPLEVISAATLRGAELLGIEGEVGTVEANKIADLIVLEENPLRNFKVLYGNGHLISDSAGNQRRTGGIDVTIRNGQVIDSRDLLRQVRDTVRDLRN</sequence>
<dbReference type="Gene3D" id="3.20.20.140">
    <property type="entry name" value="Metal-dependent hydrolases"/>
    <property type="match status" value="1"/>
</dbReference>
<dbReference type="OrthoDB" id="3189065at2"/>
<evidence type="ECO:0000313" key="3">
    <source>
        <dbReference type="Proteomes" id="UP000490386"/>
    </source>
</evidence>
<dbReference type="Proteomes" id="UP000490386">
    <property type="component" value="Unassembled WGS sequence"/>
</dbReference>
<keyword evidence="3" id="KW-1185">Reference proteome</keyword>
<dbReference type="GO" id="GO:0016810">
    <property type="term" value="F:hydrolase activity, acting on carbon-nitrogen (but not peptide) bonds"/>
    <property type="evidence" value="ECO:0007669"/>
    <property type="project" value="InterPro"/>
</dbReference>
<comment type="caution">
    <text evidence="2">The sequence shown here is derived from an EMBL/GenBank/DDBJ whole genome shotgun (WGS) entry which is preliminary data.</text>
</comment>
<reference evidence="2 3" key="1">
    <citation type="submission" date="2019-09" db="EMBL/GenBank/DDBJ databases">
        <title>Phylogeny of genus Pseudoclavibacter and closely related genus.</title>
        <authorList>
            <person name="Li Y."/>
        </authorList>
    </citation>
    <scope>NUCLEOTIDE SEQUENCE [LARGE SCALE GENOMIC DNA]</scope>
    <source>
        <strain evidence="2 3">THG-MD12</strain>
    </source>
</reference>